<organism evidence="2 3">
    <name type="scientific">Grimontia hollisae</name>
    <name type="common">Vibrio hollisae</name>
    <dbReference type="NCBI Taxonomy" id="673"/>
    <lineage>
        <taxon>Bacteria</taxon>
        <taxon>Pseudomonadati</taxon>
        <taxon>Pseudomonadota</taxon>
        <taxon>Gammaproteobacteria</taxon>
        <taxon>Vibrionales</taxon>
        <taxon>Vibrionaceae</taxon>
        <taxon>Grimontia</taxon>
    </lineage>
</organism>
<dbReference type="STRING" id="673.AL542_00935"/>
<dbReference type="PANTHER" id="PTHR43155:SF1">
    <property type="entry name" value="3'3'-CGAMP-SPECIFIC PHOSPHODIESTERASE 1"/>
    <property type="match status" value="1"/>
</dbReference>
<dbReference type="PANTHER" id="PTHR43155">
    <property type="entry name" value="CYCLIC DI-GMP PHOSPHODIESTERASE PA4108-RELATED"/>
    <property type="match status" value="1"/>
</dbReference>
<reference evidence="2 3" key="1">
    <citation type="submission" date="2018-06" db="EMBL/GenBank/DDBJ databases">
        <authorList>
            <consortium name="Pathogen Informatics"/>
            <person name="Doyle S."/>
        </authorList>
    </citation>
    <scope>NUCLEOTIDE SEQUENCE [LARGE SCALE GENOMIC DNA]</scope>
    <source>
        <strain evidence="2 3">NCTC11645</strain>
    </source>
</reference>
<dbReference type="SUPFAM" id="SSF109604">
    <property type="entry name" value="HD-domain/PDEase-like"/>
    <property type="match status" value="2"/>
</dbReference>
<dbReference type="SMART" id="SM00471">
    <property type="entry name" value="HDc"/>
    <property type="match status" value="2"/>
</dbReference>
<dbReference type="Pfam" id="PF13487">
    <property type="entry name" value="HD_5"/>
    <property type="match status" value="1"/>
</dbReference>
<dbReference type="PROSITE" id="PS51832">
    <property type="entry name" value="HD_GYP"/>
    <property type="match status" value="1"/>
</dbReference>
<dbReference type="InterPro" id="IPR037522">
    <property type="entry name" value="HD_GYP_dom"/>
</dbReference>
<protein>
    <submittedName>
        <fullName evidence="2">Cyclic di-GMP phosphodiesterase response regulator RpfG</fullName>
        <ecNumber evidence="2">3.1.4.52</ecNumber>
    </submittedName>
</protein>
<dbReference type="EC" id="3.1.4.52" evidence="2"/>
<dbReference type="InterPro" id="IPR006674">
    <property type="entry name" value="HD_domain"/>
</dbReference>
<dbReference type="InterPro" id="IPR003607">
    <property type="entry name" value="HD/PDEase_dom"/>
</dbReference>
<evidence type="ECO:0000313" key="2">
    <source>
        <dbReference type="EMBL" id="STO98246.1"/>
    </source>
</evidence>
<dbReference type="RefSeq" id="WP_005504297.1">
    <property type="nucleotide sequence ID" value="NZ_CABMOB010000001.1"/>
</dbReference>
<dbReference type="Gene3D" id="1.10.3210.10">
    <property type="entry name" value="Hypothetical protein af1432"/>
    <property type="match status" value="2"/>
</dbReference>
<gene>
    <name evidence="2" type="primary">rpfG_3</name>
    <name evidence="2" type="ORF">NCTC11645_03230</name>
</gene>
<dbReference type="EMBL" id="UGHD01000003">
    <property type="protein sequence ID" value="STO98246.1"/>
    <property type="molecule type" value="Genomic_DNA"/>
</dbReference>
<keyword evidence="2" id="KW-0378">Hydrolase</keyword>
<evidence type="ECO:0000259" key="1">
    <source>
        <dbReference type="PROSITE" id="PS51832"/>
    </source>
</evidence>
<dbReference type="KEGG" id="gho:AL542_00935"/>
<dbReference type="AlphaFoldDB" id="A0A377J8X0"/>
<name>A0A377J8X0_GRIHO</name>
<feature type="domain" description="HD-GYP" evidence="1">
    <location>
        <begin position="230"/>
        <end position="423"/>
    </location>
</feature>
<dbReference type="GO" id="GO:0071111">
    <property type="term" value="F:cyclic-guanylate-specific phosphodiesterase activity"/>
    <property type="evidence" value="ECO:0007669"/>
    <property type="project" value="UniProtKB-EC"/>
</dbReference>
<dbReference type="Pfam" id="PF01966">
    <property type="entry name" value="HD"/>
    <property type="match status" value="1"/>
</dbReference>
<sequence>MFRTMPAHQFDTLNVDMRHTLLLFAKALNYVGIDDCYHSHRVAYISANCAHTMRWNAKKVQKSFFAGLIHDCGVSKSTEHEMLLKQMRPDDVEAHCHRGYEALIECSILRGFAQIIRHHHTPWELLSRLEMNNDDRDIAALIFLADRVDFLRATHVGHVGMGDEYLLPLHKEEIEQGLRMYAGSLFRPDFVEAMCQLIATDSFWYKMDVEHIESTALSFDADPWYDQTLTITELTEVAMFLVRWVDAKSPFTYHHSLRVANLVYFLAERMNLSAQTCDLLYVSGLVHDVGKLRTPNELLNKTSELTANEFAQIKRHAIYTELALNKVFPDSKICEWAANHHEFLDGSGYPYQKKGDELDLPSRILTFCDIFQALSQDRPYRERMSLEKKLQFMSNMVLQGKIDGEVFSCALDNLLVCESLACD</sequence>
<dbReference type="CDD" id="cd00077">
    <property type="entry name" value="HDc"/>
    <property type="match status" value="2"/>
</dbReference>
<dbReference type="Proteomes" id="UP000254512">
    <property type="component" value="Unassembled WGS sequence"/>
</dbReference>
<evidence type="ECO:0000313" key="3">
    <source>
        <dbReference type="Proteomes" id="UP000254512"/>
    </source>
</evidence>
<accession>A0A377J8X0</accession>
<proteinExistence type="predicted"/>